<dbReference type="SUPFAM" id="SSF69255">
    <property type="entry name" value="gp5 N-terminal domain-like"/>
    <property type="match status" value="1"/>
</dbReference>
<evidence type="ECO:0000259" key="3">
    <source>
        <dbReference type="Pfam" id="PF04717"/>
    </source>
</evidence>
<dbReference type="NCBIfam" id="TIGR03361">
    <property type="entry name" value="VI_Rhs_Vgr"/>
    <property type="match status" value="1"/>
</dbReference>
<dbReference type="Gene3D" id="3.55.50.10">
    <property type="entry name" value="Baseplate protein-like domains"/>
    <property type="match status" value="1"/>
</dbReference>
<keyword evidence="6" id="KW-1185">Reference proteome</keyword>
<dbReference type="Pfam" id="PF22178">
    <property type="entry name" value="Gp5_trimer_C"/>
    <property type="match status" value="1"/>
</dbReference>
<reference evidence="5 6" key="1">
    <citation type="submission" date="2016-06" db="EMBL/GenBank/DDBJ databases">
        <title>Complete genome sequences of Bordetella bronchialis and Bordetella flabilis.</title>
        <authorList>
            <person name="LiPuma J.J."/>
            <person name="Spilker T."/>
        </authorList>
    </citation>
    <scope>NUCLEOTIDE SEQUENCE [LARGE SCALE GENOMIC DNA]</scope>
    <source>
        <strain evidence="5 6">AU10664</strain>
    </source>
</reference>
<evidence type="ECO:0000313" key="5">
    <source>
        <dbReference type="EMBL" id="ANN80266.1"/>
    </source>
</evidence>
<dbReference type="STRING" id="463014.BAU07_05690"/>
<accession>A0A193GLI7</accession>
<dbReference type="AlphaFoldDB" id="A0A193GLI7"/>
<dbReference type="InterPro" id="IPR037026">
    <property type="entry name" value="Vgr_OB-fold_dom_sf"/>
</dbReference>
<dbReference type="Gene3D" id="2.40.50.230">
    <property type="entry name" value="Gp5 N-terminal domain"/>
    <property type="match status" value="1"/>
</dbReference>
<dbReference type="Proteomes" id="UP000091926">
    <property type="component" value="Chromosome"/>
</dbReference>
<dbReference type="Pfam" id="PF05954">
    <property type="entry name" value="Phage_GPD"/>
    <property type="match status" value="1"/>
</dbReference>
<evidence type="ECO:0000256" key="2">
    <source>
        <dbReference type="SAM" id="MobiDB-lite"/>
    </source>
</evidence>
<feature type="domain" description="Gp5/Type VI secretion system Vgr C-terminal trimerisation" evidence="4">
    <location>
        <begin position="479"/>
        <end position="578"/>
    </location>
</feature>
<dbReference type="Gene3D" id="2.30.110.50">
    <property type="match status" value="1"/>
</dbReference>
<proteinExistence type="inferred from homology"/>
<dbReference type="SUPFAM" id="SSF69349">
    <property type="entry name" value="Phage fibre proteins"/>
    <property type="match status" value="1"/>
</dbReference>
<dbReference type="SUPFAM" id="SSF69279">
    <property type="entry name" value="Phage tail proteins"/>
    <property type="match status" value="2"/>
</dbReference>
<dbReference type="InterPro" id="IPR017847">
    <property type="entry name" value="T6SS_RhsGE_Vgr_subset"/>
</dbReference>
<name>A0A193GLI7_9BORD</name>
<evidence type="ECO:0000259" key="4">
    <source>
        <dbReference type="Pfam" id="PF22178"/>
    </source>
</evidence>
<dbReference type="Gene3D" id="4.10.220.110">
    <property type="match status" value="1"/>
</dbReference>
<dbReference type="NCBIfam" id="TIGR01646">
    <property type="entry name" value="vgr_GE"/>
    <property type="match status" value="1"/>
</dbReference>
<evidence type="ECO:0000313" key="6">
    <source>
        <dbReference type="Proteomes" id="UP000091926"/>
    </source>
</evidence>
<evidence type="ECO:0000256" key="1">
    <source>
        <dbReference type="ARBA" id="ARBA00005558"/>
    </source>
</evidence>
<protein>
    <submittedName>
        <fullName evidence="5">Uncharacterized protein</fullName>
    </submittedName>
</protein>
<feature type="domain" description="Gp5/Type VI secretion system Vgr protein OB-fold" evidence="3">
    <location>
        <begin position="390"/>
        <end position="462"/>
    </location>
</feature>
<feature type="region of interest" description="Disordered" evidence="2">
    <location>
        <begin position="626"/>
        <end position="654"/>
    </location>
</feature>
<gene>
    <name evidence="5" type="ORF">BAU07_05690</name>
</gene>
<comment type="similarity">
    <text evidence="1">Belongs to the VgrG protein family.</text>
</comment>
<organism evidence="5 6">
    <name type="scientific">Bordetella flabilis</name>
    <dbReference type="NCBI Taxonomy" id="463014"/>
    <lineage>
        <taxon>Bacteria</taxon>
        <taxon>Pseudomonadati</taxon>
        <taxon>Pseudomonadota</taxon>
        <taxon>Betaproteobacteria</taxon>
        <taxon>Burkholderiales</taxon>
        <taxon>Alcaligenaceae</taxon>
        <taxon>Bordetella</taxon>
    </lineage>
</organism>
<sequence>MGRAFNFKVLFSSARSDLSPDTVLGSPVTIKLKDRHGDRIFAGIVARFSFLGVGGLTKDAVPARTRYRVVIRPRLWRLTWSSHSRFFYDKSVLDIVKLLLDEQEVDYRVACTANYPKRDNCTQYRETDFDFLNRLLQREGIYYYFEYTAHGDRLVLVDDPQQHAPISGDADVPYNPVLDENGIPFGDVVYRWKSHRRIVPGKSETNAFDFLNVARSTSQGLLARATSPQQETPSYVIEEPGLWYVDEADGRRYAQGRLDSWLGRAAPVAGRSSAARMCTGGVFRLGGHPYKDPDGEYLVTEMKYRMSAGDPIAGSRVRAVASAPAGAAERTVPGAFAGIPARKRRKNSLFDCTFRAIPKGCRFRGSCWAPVPTIGPQTAVVVAASGDDFATDAHGRIKVQFHWEQFNPPGASQRMQRCWVRVAQAWAGKGWGAMFLPREGQEVLVDFLNGDPDVPVVVGGLYNSSNKPPYTLPGAGAVSTIRTRGTGTQDGERNELRFNDEKLQVLLYTDGRYDNYVKGSGLAWIGKDAHTIVKERQLVEAGSQHITVQGDHRIKVGQSISVQAGQSLTQKVDENYVVEGLVAHIKALEKVVIEANAQISLKVGASFVTVTPEGVQISGPMVMLNSGGAAGTGPGGSPASPEQPEQADDGSSVK</sequence>
<dbReference type="Pfam" id="PF04717">
    <property type="entry name" value="Phage_base_V"/>
    <property type="match status" value="1"/>
</dbReference>
<dbReference type="EMBL" id="CP016172">
    <property type="protein sequence ID" value="ANN80266.1"/>
    <property type="molecule type" value="Genomic_DNA"/>
</dbReference>
<dbReference type="KEGG" id="bfz:BAU07_05690"/>
<dbReference type="InterPro" id="IPR054030">
    <property type="entry name" value="Gp5_Vgr_C"/>
</dbReference>
<dbReference type="InterPro" id="IPR006533">
    <property type="entry name" value="T6SS_Vgr_RhsGE"/>
</dbReference>
<dbReference type="InterPro" id="IPR006531">
    <property type="entry name" value="Gp5/Vgr_OB"/>
</dbReference>